<sequence>MLTRSRIMPENPYHVGSTSMPPRSHPLAPRVEDQLNKLRTCDEACASSNHPMVETLCGRLSGLQDLYDCVDDLIQSPLTQQALVHHRHGKWVDEMLDGSLRVLDVCGIARDALMQMKESVMVIQSALCRRRGAREEEFVYKVGVYIS</sequence>
<evidence type="ECO:0000313" key="2">
    <source>
        <dbReference type="Proteomes" id="UP001234297"/>
    </source>
</evidence>
<proteinExistence type="predicted"/>
<dbReference type="Proteomes" id="UP001234297">
    <property type="component" value="Chromosome 7"/>
</dbReference>
<name>A0ACC2L765_PERAE</name>
<keyword evidence="2" id="KW-1185">Reference proteome</keyword>
<evidence type="ECO:0000313" key="1">
    <source>
        <dbReference type="EMBL" id="KAJ8629269.1"/>
    </source>
</evidence>
<dbReference type="EMBL" id="CM056815">
    <property type="protein sequence ID" value="KAJ8629269.1"/>
    <property type="molecule type" value="Genomic_DNA"/>
</dbReference>
<protein>
    <submittedName>
        <fullName evidence="1">Uncharacterized protein</fullName>
    </submittedName>
</protein>
<accession>A0ACC2L765</accession>
<comment type="caution">
    <text evidence="1">The sequence shown here is derived from an EMBL/GenBank/DDBJ whole genome shotgun (WGS) entry which is preliminary data.</text>
</comment>
<gene>
    <name evidence="1" type="ORF">MRB53_022592</name>
</gene>
<organism evidence="1 2">
    <name type="scientific">Persea americana</name>
    <name type="common">Avocado</name>
    <dbReference type="NCBI Taxonomy" id="3435"/>
    <lineage>
        <taxon>Eukaryota</taxon>
        <taxon>Viridiplantae</taxon>
        <taxon>Streptophyta</taxon>
        <taxon>Embryophyta</taxon>
        <taxon>Tracheophyta</taxon>
        <taxon>Spermatophyta</taxon>
        <taxon>Magnoliopsida</taxon>
        <taxon>Magnoliidae</taxon>
        <taxon>Laurales</taxon>
        <taxon>Lauraceae</taxon>
        <taxon>Persea</taxon>
    </lineage>
</organism>
<reference evidence="1 2" key="1">
    <citation type="journal article" date="2022" name="Hortic Res">
        <title>A haplotype resolved chromosomal level avocado genome allows analysis of novel avocado genes.</title>
        <authorList>
            <person name="Nath O."/>
            <person name="Fletcher S.J."/>
            <person name="Hayward A."/>
            <person name="Shaw L.M."/>
            <person name="Masouleh A.K."/>
            <person name="Furtado A."/>
            <person name="Henry R.J."/>
            <person name="Mitter N."/>
        </authorList>
    </citation>
    <scope>NUCLEOTIDE SEQUENCE [LARGE SCALE GENOMIC DNA]</scope>
    <source>
        <strain evidence="2">cv. Hass</strain>
    </source>
</reference>